<feature type="transmembrane region" description="Helical" evidence="1">
    <location>
        <begin position="6"/>
        <end position="26"/>
    </location>
</feature>
<feature type="transmembrane region" description="Helical" evidence="1">
    <location>
        <begin position="139"/>
        <end position="161"/>
    </location>
</feature>
<feature type="transmembrane region" description="Helical" evidence="1">
    <location>
        <begin position="109"/>
        <end position="127"/>
    </location>
</feature>
<keyword evidence="1" id="KW-0812">Transmembrane</keyword>
<keyword evidence="1" id="KW-1133">Transmembrane helix</keyword>
<comment type="caution">
    <text evidence="2">The sequence shown here is derived from an EMBL/GenBank/DDBJ whole genome shotgun (WGS) entry which is preliminary data.</text>
</comment>
<dbReference type="PANTHER" id="PTHR36111">
    <property type="entry name" value="INNER MEMBRANE PROTEIN-RELATED"/>
    <property type="match status" value="1"/>
</dbReference>
<reference evidence="2 3" key="1">
    <citation type="submission" date="2019-02" db="EMBL/GenBank/DDBJ databases">
        <title>Investigation of anaerobic lignin degradation for improved lignocellulosic biofuels.</title>
        <authorList>
            <person name="Deangelis K."/>
        </authorList>
    </citation>
    <scope>NUCLEOTIDE SEQUENCE [LARGE SCALE GENOMIC DNA]</scope>
    <source>
        <strain evidence="2 3">159R</strain>
    </source>
</reference>
<evidence type="ECO:0000313" key="2">
    <source>
        <dbReference type="EMBL" id="TCL02913.1"/>
    </source>
</evidence>
<sequence length="238" mass="25189">MLIGPYVNGTAVVIGGLVGAFLGTRLPERIRSALPLTFGLCSMGLGIMLIVKVKYMPAVVLAMVIGAMLGELFFVEKGIGKAAGYTRGIVDKFLPPAQGLTHQEFMDKFVAIVVLFCASGTGIFGAMHEGMTGDPSILYIKTVLDLFTSAIFATILGYAVVVIAIPQLAIQLALATLAAFILPMTTPDMMLDFSAAGGLIMLATGLRICGIKLFPVANMLPGLFLIMPFSFLWATYIA</sequence>
<feature type="transmembrane region" description="Helical" evidence="1">
    <location>
        <begin position="33"/>
        <end position="51"/>
    </location>
</feature>
<proteinExistence type="predicted"/>
<dbReference type="OrthoDB" id="9797976at2"/>
<dbReference type="EMBL" id="SJOI01000001">
    <property type="protein sequence ID" value="TCL02913.1"/>
    <property type="molecule type" value="Genomic_DNA"/>
</dbReference>
<keyword evidence="3" id="KW-1185">Reference proteome</keyword>
<evidence type="ECO:0008006" key="4">
    <source>
        <dbReference type="Google" id="ProtNLM"/>
    </source>
</evidence>
<evidence type="ECO:0000256" key="1">
    <source>
        <dbReference type="SAM" id="Phobius"/>
    </source>
</evidence>
<feature type="transmembrane region" description="Helical" evidence="1">
    <location>
        <begin position="191"/>
        <end position="209"/>
    </location>
</feature>
<gene>
    <name evidence="2" type="ORF">EZJ58_0952</name>
</gene>
<dbReference type="PANTHER" id="PTHR36111:SF2">
    <property type="entry name" value="INNER MEMBRANE PROTEIN"/>
    <property type="match status" value="1"/>
</dbReference>
<organism evidence="2 3">
    <name type="scientific">Sodalis ligni</name>
    <dbReference type="NCBI Taxonomy" id="2697027"/>
    <lineage>
        <taxon>Bacteria</taxon>
        <taxon>Pseudomonadati</taxon>
        <taxon>Pseudomonadota</taxon>
        <taxon>Gammaproteobacteria</taxon>
        <taxon>Enterobacterales</taxon>
        <taxon>Bruguierivoracaceae</taxon>
        <taxon>Sodalis</taxon>
    </lineage>
</organism>
<name>A0A4R1N6Y0_9GAMM</name>
<dbReference type="RefSeq" id="WP_132921823.1">
    <property type="nucleotide sequence ID" value="NZ_CP075169.1"/>
</dbReference>
<protein>
    <recommendedName>
        <fullName evidence="4">DUF554 domain-containing protein</fullName>
    </recommendedName>
</protein>
<dbReference type="Pfam" id="PF04474">
    <property type="entry name" value="DUF554"/>
    <property type="match status" value="1"/>
</dbReference>
<keyword evidence="1" id="KW-0472">Membrane</keyword>
<evidence type="ECO:0000313" key="3">
    <source>
        <dbReference type="Proteomes" id="UP000294555"/>
    </source>
</evidence>
<feature type="transmembrane region" description="Helical" evidence="1">
    <location>
        <begin position="216"/>
        <end position="236"/>
    </location>
</feature>
<accession>A0A4R1N6Y0</accession>
<dbReference type="InterPro" id="IPR007563">
    <property type="entry name" value="DUF554"/>
</dbReference>
<dbReference type="Proteomes" id="UP000294555">
    <property type="component" value="Unassembled WGS sequence"/>
</dbReference>
<feature type="transmembrane region" description="Helical" evidence="1">
    <location>
        <begin position="57"/>
        <end position="75"/>
    </location>
</feature>
<dbReference type="AlphaFoldDB" id="A0A4R1N6Y0"/>